<comment type="subcellular location">
    <subcellularLocation>
        <location evidence="1">Membrane</location>
        <topology evidence="1">Single-pass type I membrane protein</topology>
    </subcellularLocation>
</comment>
<dbReference type="Gene3D" id="2.60.40.10">
    <property type="entry name" value="Immunoglobulins"/>
    <property type="match status" value="5"/>
</dbReference>
<keyword evidence="7" id="KW-1133">Transmembrane helix</keyword>
<keyword evidence="3" id="KW-1015">Disulfide bond</keyword>
<accession>A0A7M7NCI0</accession>
<evidence type="ECO:0000256" key="1">
    <source>
        <dbReference type="ARBA" id="ARBA00004479"/>
    </source>
</evidence>
<evidence type="ECO:0000313" key="11">
    <source>
        <dbReference type="Proteomes" id="UP000007110"/>
    </source>
</evidence>
<dbReference type="PANTHER" id="PTHR11640">
    <property type="entry name" value="NEPHRIN"/>
    <property type="match status" value="1"/>
</dbReference>
<name>A0A7M7NCI0_STRPU</name>
<evidence type="ECO:0000313" key="10">
    <source>
        <dbReference type="EnsemblMetazoa" id="XP_030834300"/>
    </source>
</evidence>
<keyword evidence="2 7" id="KW-0472">Membrane</keyword>
<keyword evidence="8" id="KW-0732">Signal</keyword>
<feature type="domain" description="Ig-like" evidence="9">
    <location>
        <begin position="133"/>
        <end position="235"/>
    </location>
</feature>
<dbReference type="SMART" id="SM00406">
    <property type="entry name" value="IGv"/>
    <property type="match status" value="3"/>
</dbReference>
<dbReference type="Pfam" id="PF13927">
    <property type="entry name" value="Ig_3"/>
    <property type="match status" value="1"/>
</dbReference>
<organism evidence="10 11">
    <name type="scientific">Strongylocentrotus purpuratus</name>
    <name type="common">Purple sea urchin</name>
    <dbReference type="NCBI Taxonomy" id="7668"/>
    <lineage>
        <taxon>Eukaryota</taxon>
        <taxon>Metazoa</taxon>
        <taxon>Echinodermata</taxon>
        <taxon>Eleutherozoa</taxon>
        <taxon>Echinozoa</taxon>
        <taxon>Echinoidea</taxon>
        <taxon>Euechinoidea</taxon>
        <taxon>Echinacea</taxon>
        <taxon>Camarodonta</taxon>
        <taxon>Echinidea</taxon>
        <taxon>Strongylocentrotidae</taxon>
        <taxon>Strongylocentrotus</taxon>
    </lineage>
</organism>
<dbReference type="InterPro" id="IPR003599">
    <property type="entry name" value="Ig_sub"/>
</dbReference>
<dbReference type="SUPFAM" id="SSF48726">
    <property type="entry name" value="Immunoglobulin"/>
    <property type="match status" value="4"/>
</dbReference>
<evidence type="ECO:0000256" key="6">
    <source>
        <dbReference type="SAM" id="MobiDB-lite"/>
    </source>
</evidence>
<proteinExistence type="predicted"/>
<dbReference type="InterPro" id="IPR036179">
    <property type="entry name" value="Ig-like_dom_sf"/>
</dbReference>
<feature type="signal peptide" evidence="8">
    <location>
        <begin position="1"/>
        <end position="26"/>
    </location>
</feature>
<reference evidence="10" key="2">
    <citation type="submission" date="2021-01" db="UniProtKB">
        <authorList>
            <consortium name="EnsemblMetazoa"/>
        </authorList>
    </citation>
    <scope>IDENTIFICATION</scope>
</reference>
<dbReference type="GO" id="GO:0098609">
    <property type="term" value="P:cell-cell adhesion"/>
    <property type="evidence" value="ECO:0000318"/>
    <property type="project" value="GO_Central"/>
</dbReference>
<evidence type="ECO:0000256" key="8">
    <source>
        <dbReference type="SAM" id="SignalP"/>
    </source>
</evidence>
<dbReference type="KEGG" id="spu:115921208"/>
<keyword evidence="7" id="KW-0812">Transmembrane</keyword>
<dbReference type="InterPro" id="IPR013783">
    <property type="entry name" value="Ig-like_fold"/>
</dbReference>
<reference evidence="11" key="1">
    <citation type="submission" date="2015-02" db="EMBL/GenBank/DDBJ databases">
        <title>Genome sequencing for Strongylocentrotus purpuratus.</title>
        <authorList>
            <person name="Murali S."/>
            <person name="Liu Y."/>
            <person name="Vee V."/>
            <person name="English A."/>
            <person name="Wang M."/>
            <person name="Skinner E."/>
            <person name="Han Y."/>
            <person name="Muzny D.M."/>
            <person name="Worley K.C."/>
            <person name="Gibbs R.A."/>
        </authorList>
    </citation>
    <scope>NUCLEOTIDE SEQUENCE</scope>
</reference>
<evidence type="ECO:0000256" key="4">
    <source>
        <dbReference type="ARBA" id="ARBA00023180"/>
    </source>
</evidence>
<feature type="domain" description="Ig-like" evidence="9">
    <location>
        <begin position="43"/>
        <end position="128"/>
    </location>
</feature>
<dbReference type="CDD" id="cd00099">
    <property type="entry name" value="IgV"/>
    <property type="match status" value="1"/>
</dbReference>
<dbReference type="InParanoid" id="A0A7M7NCI0"/>
<evidence type="ECO:0000256" key="3">
    <source>
        <dbReference type="ARBA" id="ARBA00023157"/>
    </source>
</evidence>
<keyword evidence="11" id="KW-1185">Reference proteome</keyword>
<dbReference type="InterPro" id="IPR003598">
    <property type="entry name" value="Ig_sub2"/>
</dbReference>
<feature type="compositionally biased region" description="Basic and acidic residues" evidence="6">
    <location>
        <begin position="735"/>
        <end position="745"/>
    </location>
</feature>
<dbReference type="CDD" id="cd00096">
    <property type="entry name" value="Ig"/>
    <property type="match status" value="1"/>
</dbReference>
<dbReference type="OrthoDB" id="6413693at2759"/>
<dbReference type="InterPro" id="IPR013098">
    <property type="entry name" value="Ig_I-set"/>
</dbReference>
<dbReference type="InterPro" id="IPR007110">
    <property type="entry name" value="Ig-like_dom"/>
</dbReference>
<dbReference type="EnsemblMetazoa" id="XM_030978440">
    <property type="protein sequence ID" value="XP_030834300"/>
    <property type="gene ID" value="LOC115921208"/>
</dbReference>
<feature type="compositionally biased region" description="Basic residues" evidence="6">
    <location>
        <begin position="786"/>
        <end position="798"/>
    </location>
</feature>
<dbReference type="SMART" id="SM00408">
    <property type="entry name" value="IGc2"/>
    <property type="match status" value="5"/>
</dbReference>
<dbReference type="Pfam" id="PF07679">
    <property type="entry name" value="I-set"/>
    <property type="match status" value="1"/>
</dbReference>
<dbReference type="PROSITE" id="PS50835">
    <property type="entry name" value="IG_LIKE"/>
    <property type="match status" value="5"/>
</dbReference>
<dbReference type="Proteomes" id="UP000007110">
    <property type="component" value="Unassembled WGS sequence"/>
</dbReference>
<dbReference type="GO" id="GO:0050839">
    <property type="term" value="F:cell adhesion molecule binding"/>
    <property type="evidence" value="ECO:0000318"/>
    <property type="project" value="GO_Central"/>
</dbReference>
<keyword evidence="4" id="KW-0325">Glycoprotein</keyword>
<keyword evidence="5" id="KW-0393">Immunoglobulin domain</keyword>
<evidence type="ECO:0000259" key="9">
    <source>
        <dbReference type="PROSITE" id="PS50835"/>
    </source>
</evidence>
<dbReference type="InterPro" id="IPR013106">
    <property type="entry name" value="Ig_V-set"/>
</dbReference>
<dbReference type="RefSeq" id="XP_030834300.1">
    <property type="nucleotide sequence ID" value="XM_030978440.1"/>
</dbReference>
<dbReference type="AlphaFoldDB" id="A0A7M7NCI0"/>
<dbReference type="InterPro" id="IPR013151">
    <property type="entry name" value="Immunoglobulin_dom"/>
</dbReference>
<evidence type="ECO:0000256" key="7">
    <source>
        <dbReference type="SAM" id="Phobius"/>
    </source>
</evidence>
<dbReference type="OMA" id="WVKDSAT"/>
<dbReference type="PANTHER" id="PTHR11640:SF31">
    <property type="entry name" value="IRREGULAR CHIASM C-ROUGHEST PROTEIN-RELATED"/>
    <property type="match status" value="1"/>
</dbReference>
<dbReference type="Pfam" id="PF00047">
    <property type="entry name" value="ig"/>
    <property type="match status" value="2"/>
</dbReference>
<feature type="transmembrane region" description="Helical" evidence="7">
    <location>
        <begin position="556"/>
        <end position="581"/>
    </location>
</feature>
<feature type="compositionally biased region" description="Basic residues" evidence="6">
    <location>
        <begin position="633"/>
        <end position="660"/>
    </location>
</feature>
<sequence length="798" mass="86306">MMTRLPWLRGIAVVSMILLSINQGSAQQAFQIQPDPTYERVIGESVILLCSVTGKEGALTWVKDSATAISADRVIVGSGDYEITGDDASGSYNLLIMNLTESDSGSYMCRVSAAGSSSALSSSAAQLTVSPIPVQAFSTGPSDTPALTGNSATLLCVIENKEGTVEWLKDGSVISEDSAITDTSLTRYSIIGTASNGEFNLQIVTLQESDMGTYSCRVSAAGDSDAIASGNAELTVRDASEVQSIVIPPSDVTAVVGTSATMVCYVSALSGSVLWIKDGVQISRNRELVNGDASGRLSIQGTNEEGKYELYISRVEENDQAIYFCVLSQSEVDSPVSSSPATLTVEAAIEPNTMSPECSLTPASILSEGDTVTITCESSGGAPQPTLTWSNDLDANTFFGNQTEDDSSATNSVTLVLTTELSGAVYTCRSTHPAYTEPKECSLPALQFALIATINVTTDTSRLTIEEDKPGEIICSAVGDPVVLGYRWYYNGAEIGNDDGRFVIETTNGKDSSTLTIGSATLSMDDATVQCEAFNRIDQRRTNIVLTIKEDNLTTYVLAALGLIATIIFVALVIGFIVWVCHRMNKRNRTIHPDAEADGMTKQIPNKNFFIGATHMDSMQNGGITMDAVDEKKKHKKHRKHKTDKKDKKEKKDKKHRKDKSKVLEHDSSRAPNPLSTRDGDHEGLPTIAGYIRPSAGRDPGVYPTYPPMYPIDGHSPLPHYQDGYPQGGPSSGDRSSRRDSKDRPVQNGKISLSPGEYQKRDEYERKLRELQGLRSDLVVPEPEKKKKKHRKHKKDKS</sequence>
<feature type="chain" id="PRO_5029633204" description="Ig-like domain-containing protein" evidence="8">
    <location>
        <begin position="27"/>
        <end position="798"/>
    </location>
</feature>
<dbReference type="GO" id="GO:0005886">
    <property type="term" value="C:plasma membrane"/>
    <property type="evidence" value="ECO:0000318"/>
    <property type="project" value="GO_Central"/>
</dbReference>
<dbReference type="GO" id="GO:0005911">
    <property type="term" value="C:cell-cell junction"/>
    <property type="evidence" value="ECO:0000318"/>
    <property type="project" value="GO_Central"/>
</dbReference>
<evidence type="ECO:0000256" key="5">
    <source>
        <dbReference type="ARBA" id="ARBA00023319"/>
    </source>
</evidence>
<evidence type="ECO:0000256" key="2">
    <source>
        <dbReference type="ARBA" id="ARBA00023136"/>
    </source>
</evidence>
<protein>
    <recommendedName>
        <fullName evidence="9">Ig-like domain-containing protein</fullName>
    </recommendedName>
</protein>
<feature type="domain" description="Ig-like" evidence="9">
    <location>
        <begin position="243"/>
        <end position="344"/>
    </location>
</feature>
<feature type="region of interest" description="Disordered" evidence="6">
    <location>
        <begin position="630"/>
        <end position="798"/>
    </location>
</feature>
<dbReference type="GeneID" id="115921208"/>
<feature type="domain" description="Ig-like" evidence="9">
    <location>
        <begin position="356"/>
        <end position="442"/>
    </location>
</feature>
<dbReference type="SMART" id="SM00409">
    <property type="entry name" value="IG"/>
    <property type="match status" value="5"/>
</dbReference>
<dbReference type="InterPro" id="IPR051275">
    <property type="entry name" value="Cell_adhesion_signaling"/>
</dbReference>
<feature type="compositionally biased region" description="Basic and acidic residues" evidence="6">
    <location>
        <begin position="758"/>
        <end position="772"/>
    </location>
</feature>
<feature type="domain" description="Ig-like" evidence="9">
    <location>
        <begin position="444"/>
        <end position="547"/>
    </location>
</feature>